<evidence type="ECO:0000256" key="6">
    <source>
        <dbReference type="ARBA" id="ARBA00023136"/>
    </source>
</evidence>
<keyword evidence="5 8" id="KW-1133">Transmembrane helix</keyword>
<dbReference type="Proteomes" id="UP000240042">
    <property type="component" value="Unassembled WGS sequence"/>
</dbReference>
<keyword evidence="7" id="KW-0813">Transport</keyword>
<protein>
    <submittedName>
        <fullName evidence="9">Biopolymer transport protein ExbD</fullName>
    </submittedName>
</protein>
<organism evidence="9 10">
    <name type="scientific">Brevinema andersonii</name>
    <dbReference type="NCBI Taxonomy" id="34097"/>
    <lineage>
        <taxon>Bacteria</taxon>
        <taxon>Pseudomonadati</taxon>
        <taxon>Spirochaetota</taxon>
        <taxon>Spirochaetia</taxon>
        <taxon>Brevinematales</taxon>
        <taxon>Brevinemataceae</taxon>
        <taxon>Brevinema</taxon>
    </lineage>
</organism>
<feature type="transmembrane region" description="Helical" evidence="8">
    <location>
        <begin position="20"/>
        <end position="38"/>
    </location>
</feature>
<dbReference type="AlphaFoldDB" id="A0A1I1ETD8"/>
<dbReference type="GO" id="GO:0015031">
    <property type="term" value="P:protein transport"/>
    <property type="evidence" value="ECO:0007669"/>
    <property type="project" value="UniProtKB-KW"/>
</dbReference>
<evidence type="ECO:0000256" key="3">
    <source>
        <dbReference type="ARBA" id="ARBA00022475"/>
    </source>
</evidence>
<keyword evidence="3" id="KW-1003">Cell membrane</keyword>
<reference evidence="10" key="1">
    <citation type="submission" date="2016-10" db="EMBL/GenBank/DDBJ databases">
        <authorList>
            <person name="Varghese N."/>
            <person name="Submissions S."/>
        </authorList>
    </citation>
    <scope>NUCLEOTIDE SEQUENCE [LARGE SCALE GENOMIC DNA]</scope>
    <source>
        <strain evidence="10">ATCC 43811</strain>
    </source>
</reference>
<dbReference type="GO" id="GO:0022857">
    <property type="term" value="F:transmembrane transporter activity"/>
    <property type="evidence" value="ECO:0007669"/>
    <property type="project" value="InterPro"/>
</dbReference>
<evidence type="ECO:0000256" key="1">
    <source>
        <dbReference type="ARBA" id="ARBA00004162"/>
    </source>
</evidence>
<dbReference type="STRING" id="34097.SAMN02745150_01257"/>
<dbReference type="EMBL" id="FOKY01000018">
    <property type="protein sequence ID" value="SFB90399.1"/>
    <property type="molecule type" value="Genomic_DNA"/>
</dbReference>
<gene>
    <name evidence="9" type="ORF">SAMN02745150_01257</name>
</gene>
<keyword evidence="10" id="KW-1185">Reference proteome</keyword>
<comment type="similarity">
    <text evidence="2 7">Belongs to the ExbD/TolR family.</text>
</comment>
<dbReference type="Pfam" id="PF02472">
    <property type="entry name" value="ExbD"/>
    <property type="match status" value="1"/>
</dbReference>
<keyword evidence="6 8" id="KW-0472">Membrane</keyword>
<name>A0A1I1ETD8_BREAD</name>
<dbReference type="PANTHER" id="PTHR30558:SF3">
    <property type="entry name" value="BIOPOLYMER TRANSPORT PROTEIN EXBD-RELATED"/>
    <property type="match status" value="1"/>
</dbReference>
<accession>A0A1I1ETD8</accession>
<dbReference type="RefSeq" id="WP_159428218.1">
    <property type="nucleotide sequence ID" value="NZ_FOKY01000018.1"/>
</dbReference>
<evidence type="ECO:0000256" key="8">
    <source>
        <dbReference type="SAM" id="Phobius"/>
    </source>
</evidence>
<dbReference type="OrthoDB" id="9793581at2"/>
<evidence type="ECO:0000256" key="2">
    <source>
        <dbReference type="ARBA" id="ARBA00005811"/>
    </source>
</evidence>
<evidence type="ECO:0000256" key="7">
    <source>
        <dbReference type="RuleBase" id="RU003879"/>
    </source>
</evidence>
<dbReference type="Gene3D" id="3.30.420.270">
    <property type="match status" value="1"/>
</dbReference>
<evidence type="ECO:0000256" key="5">
    <source>
        <dbReference type="ARBA" id="ARBA00022989"/>
    </source>
</evidence>
<comment type="subcellular location">
    <subcellularLocation>
        <location evidence="1">Cell membrane</location>
        <topology evidence="1">Single-pass membrane protein</topology>
    </subcellularLocation>
    <subcellularLocation>
        <location evidence="7">Cell membrane</location>
        <topology evidence="7">Single-pass type II membrane protein</topology>
    </subcellularLocation>
</comment>
<evidence type="ECO:0000313" key="10">
    <source>
        <dbReference type="Proteomes" id="UP000240042"/>
    </source>
</evidence>
<sequence length="135" mass="15090">MFKKYRFKNRIQADISMTPMIDIVFQLLAFFMITSTFIQTSSLNIDLPKAKASDISVQQNSTLIIQKNGTLIWKEKPISAEELPKTLNEFKSTHADAALIIQGDEDIPYGLLVSIMDAAKLAGIDRLSLATVLKK</sequence>
<keyword evidence="4 7" id="KW-0812">Transmembrane</keyword>
<keyword evidence="7" id="KW-0653">Protein transport</keyword>
<evidence type="ECO:0000313" key="9">
    <source>
        <dbReference type="EMBL" id="SFB90399.1"/>
    </source>
</evidence>
<dbReference type="InterPro" id="IPR003400">
    <property type="entry name" value="ExbD"/>
</dbReference>
<evidence type="ECO:0000256" key="4">
    <source>
        <dbReference type="ARBA" id="ARBA00022692"/>
    </source>
</evidence>
<dbReference type="GO" id="GO:0005886">
    <property type="term" value="C:plasma membrane"/>
    <property type="evidence" value="ECO:0007669"/>
    <property type="project" value="UniProtKB-SubCell"/>
</dbReference>
<proteinExistence type="inferred from homology"/>
<dbReference type="PANTHER" id="PTHR30558">
    <property type="entry name" value="EXBD MEMBRANE COMPONENT OF PMF-DRIVEN MACROMOLECULE IMPORT SYSTEM"/>
    <property type="match status" value="1"/>
</dbReference>